<accession>A0A820QEN4</accession>
<evidence type="ECO:0000313" key="2">
    <source>
        <dbReference type="Proteomes" id="UP000663844"/>
    </source>
</evidence>
<reference evidence="1" key="1">
    <citation type="submission" date="2021-02" db="EMBL/GenBank/DDBJ databases">
        <authorList>
            <person name="Nowell W R."/>
        </authorList>
    </citation>
    <scope>NUCLEOTIDE SEQUENCE</scope>
</reference>
<feature type="non-terminal residue" evidence="1">
    <location>
        <position position="1"/>
    </location>
</feature>
<organism evidence="1 2">
    <name type="scientific">Adineta steineri</name>
    <dbReference type="NCBI Taxonomy" id="433720"/>
    <lineage>
        <taxon>Eukaryota</taxon>
        <taxon>Metazoa</taxon>
        <taxon>Spiralia</taxon>
        <taxon>Gnathifera</taxon>
        <taxon>Rotifera</taxon>
        <taxon>Eurotatoria</taxon>
        <taxon>Bdelloidea</taxon>
        <taxon>Adinetida</taxon>
        <taxon>Adinetidae</taxon>
        <taxon>Adineta</taxon>
    </lineage>
</organism>
<evidence type="ECO:0000313" key="1">
    <source>
        <dbReference type="EMBL" id="CAF4419178.1"/>
    </source>
</evidence>
<sequence length="57" mass="6729">MINENYNIFTRKLVRLLDIDDDTLLNTSPLSTVPANERYLAVQQRQRIIDILLQKLE</sequence>
<comment type="caution">
    <text evidence="1">The sequence shown here is derived from an EMBL/GenBank/DDBJ whole genome shotgun (WGS) entry which is preliminary data.</text>
</comment>
<name>A0A820QEN4_9BILA</name>
<dbReference type="AlphaFoldDB" id="A0A820QEN4"/>
<protein>
    <submittedName>
        <fullName evidence="1">Uncharacterized protein</fullName>
    </submittedName>
</protein>
<dbReference type="Proteomes" id="UP000663844">
    <property type="component" value="Unassembled WGS sequence"/>
</dbReference>
<proteinExistence type="predicted"/>
<dbReference type="EMBL" id="CAJOAZ010028660">
    <property type="protein sequence ID" value="CAF4419178.1"/>
    <property type="molecule type" value="Genomic_DNA"/>
</dbReference>
<gene>
    <name evidence="1" type="ORF">OXD698_LOCUS52528</name>
</gene>